<evidence type="ECO:0000256" key="2">
    <source>
        <dbReference type="ARBA" id="ARBA00022801"/>
    </source>
</evidence>
<feature type="chain" id="PRO_5017794128" description="Beta-galactosidase" evidence="6">
    <location>
        <begin position="21"/>
        <end position="820"/>
    </location>
</feature>
<evidence type="ECO:0000259" key="7">
    <source>
        <dbReference type="Pfam" id="PF01301"/>
    </source>
</evidence>
<dbReference type="Pfam" id="PF01301">
    <property type="entry name" value="Glyco_hydro_35"/>
    <property type="match status" value="1"/>
</dbReference>
<keyword evidence="3 4" id="KW-0326">Glycosidase</keyword>
<dbReference type="InterPro" id="IPR001944">
    <property type="entry name" value="Glycoside_Hdrlase_35"/>
</dbReference>
<dbReference type="RefSeq" id="WP_117724507.1">
    <property type="nucleotide sequence ID" value="NZ_QSUL01000008.1"/>
</dbReference>
<dbReference type="InterPro" id="IPR031330">
    <property type="entry name" value="Gly_Hdrlase_35_cat"/>
</dbReference>
<evidence type="ECO:0000256" key="5">
    <source>
        <dbReference type="RuleBase" id="RU003679"/>
    </source>
</evidence>
<comment type="similarity">
    <text evidence="1 5">Belongs to the glycosyl hydrolase 35 family.</text>
</comment>
<dbReference type="GO" id="GO:0004565">
    <property type="term" value="F:beta-galactosidase activity"/>
    <property type="evidence" value="ECO:0007669"/>
    <property type="project" value="UniProtKB-EC"/>
</dbReference>
<dbReference type="PRINTS" id="PR00742">
    <property type="entry name" value="GLHYDRLASE35"/>
</dbReference>
<proteinExistence type="inferred from homology"/>
<dbReference type="Proteomes" id="UP000260983">
    <property type="component" value="Unassembled WGS sequence"/>
</dbReference>
<dbReference type="InterPro" id="IPR019801">
    <property type="entry name" value="Glyco_hydro_35_CS"/>
</dbReference>
<evidence type="ECO:0000256" key="1">
    <source>
        <dbReference type="ARBA" id="ARBA00009809"/>
    </source>
</evidence>
<evidence type="ECO:0000259" key="8">
    <source>
        <dbReference type="Pfam" id="PF10435"/>
    </source>
</evidence>
<evidence type="ECO:0000256" key="4">
    <source>
        <dbReference type="RuleBase" id="RU000675"/>
    </source>
</evidence>
<dbReference type="PANTHER" id="PTHR23421">
    <property type="entry name" value="BETA-GALACTOSIDASE RELATED"/>
    <property type="match status" value="1"/>
</dbReference>
<dbReference type="AlphaFoldDB" id="A0A3E5BB16"/>
<evidence type="ECO:0000256" key="3">
    <source>
        <dbReference type="ARBA" id="ARBA00023295"/>
    </source>
</evidence>
<dbReference type="Pfam" id="PF10435">
    <property type="entry name" value="BetaGal_dom2"/>
    <property type="match status" value="1"/>
</dbReference>
<gene>
    <name evidence="9" type="ORF">DXB65_13035</name>
</gene>
<protein>
    <recommendedName>
        <fullName evidence="4">Beta-galactosidase</fullName>
        <ecNumber evidence="4">3.2.1.23</ecNumber>
    </recommendedName>
</protein>
<dbReference type="SUPFAM" id="SSF51445">
    <property type="entry name" value="(Trans)glycosidases"/>
    <property type="match status" value="1"/>
</dbReference>
<sequence>MKKIAYTILLLCIVNLSILATEHYNENYIQVKKPAMNNYGTEFCMGTATNPSGSTLQANSTGLLLDGQPVIPVMGEFHYSRFSDTEWRKELLKMKAGGINIIASYIFWIHHEETEGKYNWEGRRNLRKFIELCRELNLPFVLRIGPWCHGEVRNGGLPEWLVNSGIKLRSNNDAYLEKVHTWFTQLYNQLQGLMWKDGGPIIAVQIENEYGGSGEHLMTLKKMIQEIGFDTPLYTRTGWPQLSSPVPFGEILPLYGDYADGFWDRTIDEMPGEYGKSYLFRSFRNSTVIATEQLPKQSDKDNPDDVGYPYFTCELGGGMMTSYHRRIAIDPMDVFAMSLVRVGSGSNLPGYYMYHGGSNPAGEHTTLNEQQASNFTFHNDLPVKSYDFQAPLGEFGQINPHYHLLRRLHLFLQNFGSELATMVSYFPNNAPTDYNNDSVVRWNVRSNGESGYLFINNYHRLKTLAEKKNIQFTVDLPNEKIILPVKPITIPSGASFFMPFNMKLGDSNLVYSTAQPIAKMEQDKNITVVFAQNKNIPADFVFDDNGIIVEVPHTNIRKYNKRILIENVNTGTNAAIRIKQPDHTIITIILLDEMQSLTFWQGNLAGKGRFFLSTSELTFQQDELQIEDERKNKVSVAIYPTPTNLALNKKPLKGRVDGMFTRFDIPIQFQKPIRAKLIQLQKEILPLRDIKFGKAKVAEMPTNNDFKNAAQWKIVLSETLDAHRDIYLRIPYIGDVARIYKGNELLTDNFYNGKEFSIRLKCFVPVGKEELRIEILPLQKNSLIYYPPASLPDFNTQNYAIDLPQIEIIEKKCLTLHATQ</sequence>
<dbReference type="EMBL" id="QSUL01000008">
    <property type="protein sequence ID" value="RGN34639.1"/>
    <property type="molecule type" value="Genomic_DNA"/>
</dbReference>
<comment type="catalytic activity">
    <reaction evidence="4">
        <text>Hydrolysis of terminal non-reducing beta-D-galactose residues in beta-D-galactosides.</text>
        <dbReference type="EC" id="3.2.1.23"/>
    </reaction>
</comment>
<feature type="domain" description="Glycoside hydrolase 35 catalytic" evidence="7">
    <location>
        <begin position="63"/>
        <end position="409"/>
    </location>
</feature>
<dbReference type="EC" id="3.2.1.23" evidence="4"/>
<dbReference type="GO" id="GO:0005975">
    <property type="term" value="P:carbohydrate metabolic process"/>
    <property type="evidence" value="ECO:0007669"/>
    <property type="project" value="InterPro"/>
</dbReference>
<evidence type="ECO:0000256" key="6">
    <source>
        <dbReference type="SAM" id="SignalP"/>
    </source>
</evidence>
<feature type="signal peptide" evidence="6">
    <location>
        <begin position="1"/>
        <end position="20"/>
    </location>
</feature>
<comment type="caution">
    <text evidence="9">The sequence shown here is derived from an EMBL/GenBank/DDBJ whole genome shotgun (WGS) entry which is preliminary data.</text>
</comment>
<dbReference type="InterPro" id="IPR017853">
    <property type="entry name" value="GH"/>
</dbReference>
<dbReference type="InterPro" id="IPR018954">
    <property type="entry name" value="Betagal_dom2"/>
</dbReference>
<evidence type="ECO:0000313" key="10">
    <source>
        <dbReference type="Proteomes" id="UP000260983"/>
    </source>
</evidence>
<keyword evidence="2 4" id="KW-0378">Hydrolase</keyword>
<reference evidence="9 10" key="1">
    <citation type="submission" date="2018-08" db="EMBL/GenBank/DDBJ databases">
        <title>A genome reference for cultivated species of the human gut microbiota.</title>
        <authorList>
            <person name="Zou Y."/>
            <person name="Xue W."/>
            <person name="Luo G."/>
        </authorList>
    </citation>
    <scope>NUCLEOTIDE SEQUENCE [LARGE SCALE GENOMIC DNA]</scope>
    <source>
        <strain evidence="9 10">OM05-15BH</strain>
    </source>
</reference>
<evidence type="ECO:0000313" key="9">
    <source>
        <dbReference type="EMBL" id="RGN34639.1"/>
    </source>
</evidence>
<organism evidence="9 10">
    <name type="scientific">Bacteroides oleiciplenus</name>
    <dbReference type="NCBI Taxonomy" id="626931"/>
    <lineage>
        <taxon>Bacteria</taxon>
        <taxon>Pseudomonadati</taxon>
        <taxon>Bacteroidota</taxon>
        <taxon>Bacteroidia</taxon>
        <taxon>Bacteroidales</taxon>
        <taxon>Bacteroidaceae</taxon>
        <taxon>Bacteroides</taxon>
    </lineage>
</organism>
<name>A0A3E5BB16_9BACE</name>
<dbReference type="Gene3D" id="2.102.20.10">
    <property type="entry name" value="Beta-galactosidase, domain 2"/>
    <property type="match status" value="1"/>
</dbReference>
<accession>A0A3E5BB16</accession>
<keyword evidence="6" id="KW-0732">Signal</keyword>
<dbReference type="PROSITE" id="PS01182">
    <property type="entry name" value="GLYCOSYL_HYDROL_F35"/>
    <property type="match status" value="1"/>
</dbReference>
<dbReference type="Gene3D" id="3.20.20.80">
    <property type="entry name" value="Glycosidases"/>
    <property type="match status" value="1"/>
</dbReference>
<dbReference type="InterPro" id="IPR037110">
    <property type="entry name" value="Betagal_dom2_sf"/>
</dbReference>
<feature type="domain" description="Beta-galactosidase" evidence="8">
    <location>
        <begin position="432"/>
        <end position="598"/>
    </location>
</feature>